<evidence type="ECO:0000313" key="2">
    <source>
        <dbReference type="EMBL" id="CAG8576862.1"/>
    </source>
</evidence>
<evidence type="ECO:0000313" key="3">
    <source>
        <dbReference type="Proteomes" id="UP000789572"/>
    </source>
</evidence>
<keyword evidence="3" id="KW-1185">Reference proteome</keyword>
<proteinExistence type="predicted"/>
<organism evidence="2 3">
    <name type="scientific">Paraglomus occultum</name>
    <dbReference type="NCBI Taxonomy" id="144539"/>
    <lineage>
        <taxon>Eukaryota</taxon>
        <taxon>Fungi</taxon>
        <taxon>Fungi incertae sedis</taxon>
        <taxon>Mucoromycota</taxon>
        <taxon>Glomeromycotina</taxon>
        <taxon>Glomeromycetes</taxon>
        <taxon>Paraglomerales</taxon>
        <taxon>Paraglomeraceae</taxon>
        <taxon>Paraglomus</taxon>
    </lineage>
</organism>
<accession>A0A9N9G4N1</accession>
<dbReference type="OrthoDB" id="10314038at2759"/>
<name>A0A9N9G4N1_9GLOM</name>
<reference evidence="2" key="1">
    <citation type="submission" date="2021-06" db="EMBL/GenBank/DDBJ databases">
        <authorList>
            <person name="Kallberg Y."/>
            <person name="Tangrot J."/>
            <person name="Rosling A."/>
        </authorList>
    </citation>
    <scope>NUCLEOTIDE SEQUENCE</scope>
    <source>
        <strain evidence="2">IA702</strain>
    </source>
</reference>
<evidence type="ECO:0000256" key="1">
    <source>
        <dbReference type="SAM" id="Coils"/>
    </source>
</evidence>
<gene>
    <name evidence="2" type="ORF">POCULU_LOCUS6283</name>
</gene>
<feature type="coiled-coil region" evidence="1">
    <location>
        <begin position="144"/>
        <end position="178"/>
    </location>
</feature>
<dbReference type="Proteomes" id="UP000789572">
    <property type="component" value="Unassembled WGS sequence"/>
</dbReference>
<sequence>MGGAVSHIIPPDVFRPGNPERRARLQDLIQQIQTRSAERDALYNQVYLVMENHEKEILDAYNDILNALQKPEGHLVLRVIAIMSSIRKLEPQSNLGIQITAEVLQGLQAVLAIAVLAGVTNPYLAPAFVALAAATVVVDVVGSILDAEAEYHALMERIDQANNTLAALNKNYDEINTGVDKLVAFVNDIVQKLVYVSYFETGVNLRDAKYTRENFKQDFEKIQPQLIILRNEFVTLKEKIDSIVTMFNDRVPYPTIAKYANHSEGFVITAHIYYLFSEQKKTVKEVMEITGRSKTEVEAAQIASVLLDHPDWSIDRVKESIAGKPTTVQASHMVATSNLSNLSAAPEDDVNKERLGMMVDVTKTHLNDLFFSILQI</sequence>
<dbReference type="AlphaFoldDB" id="A0A9N9G4N1"/>
<dbReference type="EMBL" id="CAJVPJ010001127">
    <property type="protein sequence ID" value="CAG8576862.1"/>
    <property type="molecule type" value="Genomic_DNA"/>
</dbReference>
<protein>
    <submittedName>
        <fullName evidence="2">3494_t:CDS:1</fullName>
    </submittedName>
</protein>
<comment type="caution">
    <text evidence="2">The sequence shown here is derived from an EMBL/GenBank/DDBJ whole genome shotgun (WGS) entry which is preliminary data.</text>
</comment>
<keyword evidence="1" id="KW-0175">Coiled coil</keyword>